<protein>
    <recommendedName>
        <fullName evidence="9">CWH43-like N-terminal domain-containing protein</fullName>
    </recommendedName>
</protein>
<dbReference type="InterPro" id="IPR039545">
    <property type="entry name" value="PGAP2"/>
</dbReference>
<feature type="transmembrane region" description="Helical" evidence="8">
    <location>
        <begin position="185"/>
        <end position="203"/>
    </location>
</feature>
<sequence>MANQQGQNILFQISARNLSCMTMFLPTFATFFCVIYSLLYDFKESTATHCRVTNYLPSISAAIGGFTPQRYVWRICIALHSAPRMLVASSYYRFHSDVHAGPWNSLYQLLVKICIALHVIENLALVLLTFISSTENHAVHENSFIVFMVCSQVYMLLTCFLVKWGRTQGGRKFTEQERRSFKYKVLLFVFNVSAFLTAVYLFFRHNWYCEPGVYSRFALCEYLVVISNIGFHTTFILDLPYAQFVLYRIPQKEFFSIPV</sequence>
<evidence type="ECO:0000256" key="1">
    <source>
        <dbReference type="ARBA" id="ARBA00004653"/>
    </source>
</evidence>
<comment type="caution">
    <text evidence="10">The sequence shown here is derived from an EMBL/GenBank/DDBJ whole genome shotgun (WGS) entry which is preliminary data.</text>
</comment>
<evidence type="ECO:0000313" key="10">
    <source>
        <dbReference type="EMBL" id="KAL3878370.1"/>
    </source>
</evidence>
<name>A0ABD3WXY3_SINWO</name>
<dbReference type="Proteomes" id="UP001634394">
    <property type="component" value="Unassembled WGS sequence"/>
</dbReference>
<dbReference type="GO" id="GO:0006506">
    <property type="term" value="P:GPI anchor biosynthetic process"/>
    <property type="evidence" value="ECO:0007669"/>
    <property type="project" value="UniProtKB-KW"/>
</dbReference>
<evidence type="ECO:0000256" key="2">
    <source>
        <dbReference type="ARBA" id="ARBA00007414"/>
    </source>
</evidence>
<feature type="transmembrane region" description="Helical" evidence="8">
    <location>
        <begin position="143"/>
        <end position="164"/>
    </location>
</feature>
<keyword evidence="11" id="KW-1185">Reference proteome</keyword>
<evidence type="ECO:0000313" key="11">
    <source>
        <dbReference type="Proteomes" id="UP001634394"/>
    </source>
</evidence>
<evidence type="ECO:0000256" key="8">
    <source>
        <dbReference type="SAM" id="Phobius"/>
    </source>
</evidence>
<dbReference type="PANTHER" id="PTHR12892">
    <property type="entry name" value="FGF RECEPTOR ACTIVATING PROTEIN 1"/>
    <property type="match status" value="1"/>
</dbReference>
<dbReference type="EMBL" id="JBJQND010000004">
    <property type="protein sequence ID" value="KAL3878370.1"/>
    <property type="molecule type" value="Genomic_DNA"/>
</dbReference>
<evidence type="ECO:0000256" key="4">
    <source>
        <dbReference type="ARBA" id="ARBA00022692"/>
    </source>
</evidence>
<feature type="transmembrane region" description="Helical" evidence="8">
    <location>
        <begin position="20"/>
        <end position="39"/>
    </location>
</feature>
<feature type="transmembrane region" description="Helical" evidence="8">
    <location>
        <begin position="223"/>
        <end position="247"/>
    </location>
</feature>
<keyword evidence="4 8" id="KW-0812">Transmembrane</keyword>
<proteinExistence type="inferred from homology"/>
<feature type="transmembrane region" description="Helical" evidence="8">
    <location>
        <begin position="106"/>
        <end position="131"/>
    </location>
</feature>
<evidence type="ECO:0000256" key="6">
    <source>
        <dbReference type="ARBA" id="ARBA00023034"/>
    </source>
</evidence>
<comment type="similarity">
    <text evidence="2">Belongs to the PGAP2 family.</text>
</comment>
<accession>A0ABD3WXY3</accession>
<reference evidence="10 11" key="1">
    <citation type="submission" date="2024-11" db="EMBL/GenBank/DDBJ databases">
        <title>Chromosome-level genome assembly of the freshwater bivalve Anodonta woodiana.</title>
        <authorList>
            <person name="Chen X."/>
        </authorList>
    </citation>
    <scope>NUCLEOTIDE SEQUENCE [LARGE SCALE GENOMIC DNA]</scope>
    <source>
        <strain evidence="10">MN2024</strain>
        <tissue evidence="10">Gills</tissue>
    </source>
</reference>
<evidence type="ECO:0000256" key="3">
    <source>
        <dbReference type="ARBA" id="ARBA00022502"/>
    </source>
</evidence>
<comment type="subcellular location">
    <subcellularLocation>
        <location evidence="1">Golgi apparatus membrane</location>
        <topology evidence="1">Multi-pass membrane protein</topology>
    </subcellularLocation>
</comment>
<dbReference type="PANTHER" id="PTHR12892:SF11">
    <property type="entry name" value="POST-GPI ATTACHMENT TO PROTEINS FACTOR 2"/>
    <property type="match status" value="1"/>
</dbReference>
<keyword evidence="3" id="KW-0337">GPI-anchor biosynthesis</keyword>
<gene>
    <name evidence="10" type="ORF">ACJMK2_030729</name>
</gene>
<feature type="domain" description="CWH43-like N-terminal" evidence="9">
    <location>
        <begin position="21"/>
        <end position="240"/>
    </location>
</feature>
<dbReference type="Pfam" id="PF10277">
    <property type="entry name" value="Frag1"/>
    <property type="match status" value="1"/>
</dbReference>
<dbReference type="AlphaFoldDB" id="A0ABD3WXY3"/>
<keyword evidence="6" id="KW-0333">Golgi apparatus</keyword>
<organism evidence="10 11">
    <name type="scientific">Sinanodonta woodiana</name>
    <name type="common">Chinese pond mussel</name>
    <name type="synonym">Anodonta woodiana</name>
    <dbReference type="NCBI Taxonomy" id="1069815"/>
    <lineage>
        <taxon>Eukaryota</taxon>
        <taxon>Metazoa</taxon>
        <taxon>Spiralia</taxon>
        <taxon>Lophotrochozoa</taxon>
        <taxon>Mollusca</taxon>
        <taxon>Bivalvia</taxon>
        <taxon>Autobranchia</taxon>
        <taxon>Heteroconchia</taxon>
        <taxon>Palaeoheterodonta</taxon>
        <taxon>Unionida</taxon>
        <taxon>Unionoidea</taxon>
        <taxon>Unionidae</taxon>
        <taxon>Unioninae</taxon>
        <taxon>Sinanodonta</taxon>
    </lineage>
</organism>
<dbReference type="InterPro" id="IPR019402">
    <property type="entry name" value="CWH43_N"/>
</dbReference>
<keyword evidence="7 8" id="KW-0472">Membrane</keyword>
<evidence type="ECO:0000256" key="5">
    <source>
        <dbReference type="ARBA" id="ARBA00022989"/>
    </source>
</evidence>
<keyword evidence="5 8" id="KW-1133">Transmembrane helix</keyword>
<evidence type="ECO:0000259" key="9">
    <source>
        <dbReference type="Pfam" id="PF10277"/>
    </source>
</evidence>
<evidence type="ECO:0000256" key="7">
    <source>
        <dbReference type="ARBA" id="ARBA00023136"/>
    </source>
</evidence>
<dbReference type="GO" id="GO:0000139">
    <property type="term" value="C:Golgi membrane"/>
    <property type="evidence" value="ECO:0007669"/>
    <property type="project" value="UniProtKB-SubCell"/>
</dbReference>